<dbReference type="EMBL" id="CP016804">
    <property type="protein sequence ID" value="APE94606.1"/>
    <property type="molecule type" value="Genomic_DNA"/>
</dbReference>
<sequence length="46" mass="5416">MMQHTTEFHQIRECPNCNSYWRRTGRHAVGLVDYKQDDTCPTCQAS</sequence>
<dbReference type="Proteomes" id="UP000185608">
    <property type="component" value="Chromosome"/>
</dbReference>
<reference evidence="2" key="3">
    <citation type="journal article" date="2017" name="ISME J.">
        <title>Discovery of anaerobic lithoheterotrophic haloarchaea, ubiquitous in hypersaline habitats.</title>
        <authorList>
            <person name="Sorokin D.Y."/>
            <person name="Messina E."/>
            <person name="Smedile F."/>
            <person name="Roman P."/>
            <person name="Damste J.S.S."/>
            <person name="Ciordia S."/>
            <person name="Mena M.C."/>
            <person name="Ferrer M."/>
            <person name="Golyshin P.N."/>
            <person name="Kublanov I.V."/>
            <person name="Samarov N.I."/>
            <person name="Toshchakov S.V."/>
            <person name="La Cono V."/>
            <person name="Yakimov M.M."/>
        </authorList>
    </citation>
    <scope>NUCLEOTIDE SEQUENCE</scope>
    <source>
        <strain evidence="2">HSR6</strain>
    </source>
</reference>
<evidence type="ECO:0000313" key="1">
    <source>
        <dbReference type="EMBL" id="AOW79341.1"/>
    </source>
</evidence>
<dbReference type="KEGG" id="hhsr:HSR6_0132"/>
<proteinExistence type="predicted"/>
<keyword evidence="4" id="KW-1185">Reference proteome</keyword>
<organism evidence="1 3">
    <name type="scientific">Halodesulfurarchaeum formicicum</name>
    <dbReference type="NCBI Taxonomy" id="1873524"/>
    <lineage>
        <taxon>Archaea</taxon>
        <taxon>Methanobacteriati</taxon>
        <taxon>Methanobacteriota</taxon>
        <taxon>Stenosarchaea group</taxon>
        <taxon>Halobacteria</taxon>
        <taxon>Halobacteriales</taxon>
        <taxon>Halobacteriaceae</taxon>
        <taxon>Halodesulfurarchaeum</taxon>
    </lineage>
</organism>
<evidence type="ECO:0000313" key="4">
    <source>
        <dbReference type="Proteomes" id="UP000186165"/>
    </source>
</evidence>
<dbReference type="EMBL" id="CP016070">
    <property type="protein sequence ID" value="AOW79341.1"/>
    <property type="molecule type" value="Genomic_DNA"/>
</dbReference>
<dbReference type="AlphaFoldDB" id="A0A1D8S1Z2"/>
<evidence type="ECO:0000313" key="2">
    <source>
        <dbReference type="EMBL" id="APE94606.1"/>
    </source>
</evidence>
<accession>A0A1D8S1Z2</accession>
<evidence type="ECO:0008006" key="5">
    <source>
        <dbReference type="Google" id="ProtNLM"/>
    </source>
</evidence>
<protein>
    <recommendedName>
        <fullName evidence="5">Small CPxCG-related zinc finger protein</fullName>
    </recommendedName>
</protein>
<evidence type="ECO:0000313" key="3">
    <source>
        <dbReference type="Proteomes" id="UP000185608"/>
    </source>
</evidence>
<dbReference type="KEGG" id="halh:HTSR_0133"/>
<name>A0A1D8S1Z2_9EURY</name>
<dbReference type="Proteomes" id="UP000186165">
    <property type="component" value="Chromosome"/>
</dbReference>
<reference evidence="4" key="2">
    <citation type="submission" date="2016-08" db="EMBL/GenBank/DDBJ databases">
        <title>Discovery of first anaerobic lithoheterotrophic haloarchae widely represented in hypersaline habitats.</title>
        <authorList>
            <person name="Sorokin D.Y."/>
            <person name="Kublanov I.V."/>
            <person name="Roman P."/>
            <person name="Sinninghe Damste J.S."/>
            <person name="Golyshin P.N."/>
            <person name="Rojo D."/>
            <person name="Ciordia S."/>
            <person name="Mena Md.C."/>
            <person name="Ferrer M."/>
            <person name="Smedile F."/>
            <person name="Messina E."/>
            <person name="La Cono V."/>
            <person name="Yakimov M.M."/>
        </authorList>
    </citation>
    <scope>NUCLEOTIDE SEQUENCE [LARGE SCALE GENOMIC DNA]</scope>
    <source>
        <strain evidence="4">HSR6</strain>
    </source>
</reference>
<gene>
    <name evidence="2" type="ORF">HSR6_0132</name>
    <name evidence="1" type="ORF">HTSR_0133</name>
</gene>
<accession>A0A1J1A910</accession>
<reference evidence="1 3" key="1">
    <citation type="submission" date="2016-06" db="EMBL/GenBank/DDBJ databases">
        <title>Discovery of anaerobic lithoheterotrophic haloarchaeon capable of sulfur respiration by hydrogen and formate.</title>
        <authorList>
            <person name="Sorokin D.Y."/>
            <person name="Kublanov I.V."/>
            <person name="Roman P."/>
            <person name="Sinninghe Damste J.S."/>
            <person name="Golyshin P.N."/>
            <person name="Rojo D."/>
            <person name="Ciordia S."/>
            <person name="Mena Md.C."/>
            <person name="Ferrer M."/>
            <person name="Smedile F."/>
            <person name="Messina E."/>
            <person name="La Cono V."/>
            <person name="Yakimov M.M."/>
        </authorList>
    </citation>
    <scope>NUCLEOTIDE SEQUENCE [LARGE SCALE GENOMIC DNA]</scope>
    <source>
        <strain evidence="1 3">HTSR1</strain>
    </source>
</reference>